<dbReference type="InterPro" id="IPR013132">
    <property type="entry name" value="PseI/NeuA/B-like_N"/>
</dbReference>
<dbReference type="EMBL" id="JACIDT010000002">
    <property type="protein sequence ID" value="MBB3925007.1"/>
    <property type="molecule type" value="Genomic_DNA"/>
</dbReference>
<reference evidence="3 4" key="1">
    <citation type="submission" date="2020-08" db="EMBL/GenBank/DDBJ databases">
        <title>Genomic Encyclopedia of Type Strains, Phase IV (KMG-IV): sequencing the most valuable type-strain genomes for metagenomic binning, comparative biology and taxonomic classification.</title>
        <authorList>
            <person name="Goeker M."/>
        </authorList>
    </citation>
    <scope>NUCLEOTIDE SEQUENCE [LARGE SCALE GENOMIC DNA]</scope>
    <source>
        <strain evidence="3 4">DSM 26189</strain>
    </source>
</reference>
<dbReference type="GO" id="GO:0047444">
    <property type="term" value="F:N-acylneuraminate-9-phosphate synthase activity"/>
    <property type="evidence" value="ECO:0007669"/>
    <property type="project" value="TreeGrafter"/>
</dbReference>
<organism evidence="3 4">
    <name type="scientific">Sphingobium jiangsuense</name>
    <dbReference type="NCBI Taxonomy" id="870476"/>
    <lineage>
        <taxon>Bacteria</taxon>
        <taxon>Pseudomonadati</taxon>
        <taxon>Pseudomonadota</taxon>
        <taxon>Alphaproteobacteria</taxon>
        <taxon>Sphingomonadales</taxon>
        <taxon>Sphingomonadaceae</taxon>
        <taxon>Sphingobium</taxon>
    </lineage>
</organism>
<evidence type="ECO:0000313" key="4">
    <source>
        <dbReference type="Proteomes" id="UP000571950"/>
    </source>
</evidence>
<comment type="caution">
    <text evidence="3">The sequence shown here is derived from an EMBL/GenBank/DDBJ whole genome shotgun (WGS) entry which is preliminary data.</text>
</comment>
<accession>A0A7W6BHJ6</accession>
<feature type="region of interest" description="Disordered" evidence="1">
    <location>
        <begin position="495"/>
        <end position="518"/>
    </location>
</feature>
<dbReference type="GO" id="GO:0050462">
    <property type="term" value="F:N-acetylneuraminate synthase activity"/>
    <property type="evidence" value="ECO:0007669"/>
    <property type="project" value="UniProtKB-EC"/>
</dbReference>
<dbReference type="Proteomes" id="UP000571950">
    <property type="component" value="Unassembled WGS sequence"/>
</dbReference>
<gene>
    <name evidence="3" type="ORF">GGR43_000708</name>
</gene>
<evidence type="ECO:0000259" key="2">
    <source>
        <dbReference type="Pfam" id="PF03102"/>
    </source>
</evidence>
<feature type="domain" description="PseI/NeuA/B-like" evidence="2">
    <location>
        <begin position="247"/>
        <end position="489"/>
    </location>
</feature>
<dbReference type="InterPro" id="IPR051690">
    <property type="entry name" value="PseI-like"/>
</dbReference>
<dbReference type="Gene3D" id="3.20.20.70">
    <property type="entry name" value="Aldolase class I"/>
    <property type="match status" value="1"/>
</dbReference>
<proteinExistence type="predicted"/>
<dbReference type="GO" id="GO:0016051">
    <property type="term" value="P:carbohydrate biosynthetic process"/>
    <property type="evidence" value="ECO:0007669"/>
    <property type="project" value="InterPro"/>
</dbReference>
<evidence type="ECO:0000256" key="1">
    <source>
        <dbReference type="SAM" id="MobiDB-lite"/>
    </source>
</evidence>
<dbReference type="PANTHER" id="PTHR42966">
    <property type="entry name" value="N-ACETYLNEURAMINATE SYNTHASE"/>
    <property type="match status" value="1"/>
</dbReference>
<evidence type="ECO:0000313" key="3">
    <source>
        <dbReference type="EMBL" id="MBB3925007.1"/>
    </source>
</evidence>
<dbReference type="InterPro" id="IPR013785">
    <property type="entry name" value="Aldolase_TIM"/>
</dbReference>
<dbReference type="SUPFAM" id="SSF51569">
    <property type="entry name" value="Aldolase"/>
    <property type="match status" value="1"/>
</dbReference>
<sequence length="518" mass="57837">MSQISAIESTYVTDTIFILGKGPSADKVPSAVYDGSLVIGVNDAERIRPTDISIFHADWVKRELEASGPRAELYLTSTDFRPEGARVLHMPHAALGQESNDLMMQRLLSGPFVIEDVLLISALKVALEVARLRGRPQKVYLVGFDFTPEAGYARIEGGQYSAGDLRSRRLVIGMQENFLLNALYMLRGSEVDVIHVGNRNYSQLPPEELAAEFLPMGRGANEPDWKVSVVAELTTNHFGNRTRLERMVRAARAAGADFVKVQKRDVNSFYSPEQLAAPYKSPFGTTFADYRQQLELSGEDFAFLDTLCKRIGIRWFASILDEPSYRFILDYEPELVKLPSTISEHTDYLARVASSARHAVVLSTGMTDRAFEAWALETFARVPRLYLMQANSAYPTPAQDCNVGVVRHYAALAEDHPHIVPAYSSHDEGWFGSALAVAAGARMVEKHVKCGNTEWAHFDAVALDLTTSDFRDYVARMREAEIVLGSGEKIVAPSEHHKYRRPVEPRHFVPQQRASLSR</sequence>
<keyword evidence="3" id="KW-0808">Transferase</keyword>
<protein>
    <submittedName>
        <fullName evidence="3">N-acetylneuraminate synthase</fullName>
        <ecNumber evidence="3">2.5.1.56</ecNumber>
    </submittedName>
</protein>
<dbReference type="Pfam" id="PF03102">
    <property type="entry name" value="NeuB"/>
    <property type="match status" value="1"/>
</dbReference>
<dbReference type="PANTHER" id="PTHR42966:SF1">
    <property type="entry name" value="SIALIC ACID SYNTHASE"/>
    <property type="match status" value="1"/>
</dbReference>
<dbReference type="EC" id="2.5.1.56" evidence="3"/>
<dbReference type="AlphaFoldDB" id="A0A7W6BHJ6"/>
<dbReference type="RefSeq" id="WP_223177265.1">
    <property type="nucleotide sequence ID" value="NZ_BSPS01000022.1"/>
</dbReference>
<name>A0A7W6BHJ6_9SPHN</name>
<keyword evidence="4" id="KW-1185">Reference proteome</keyword>